<feature type="transmembrane region" description="Helical" evidence="5">
    <location>
        <begin position="84"/>
        <end position="104"/>
    </location>
</feature>
<reference evidence="6" key="1">
    <citation type="journal article" date="2023" name="IMA Fungus">
        <title>Comparative genomic study of the Penicillium genus elucidates a diverse pangenome and 15 lateral gene transfer events.</title>
        <authorList>
            <person name="Petersen C."/>
            <person name="Sorensen T."/>
            <person name="Nielsen M.R."/>
            <person name="Sondergaard T.E."/>
            <person name="Sorensen J.L."/>
            <person name="Fitzpatrick D.A."/>
            <person name="Frisvad J.C."/>
            <person name="Nielsen K.L."/>
        </authorList>
    </citation>
    <scope>NUCLEOTIDE SEQUENCE</scope>
    <source>
        <strain evidence="6">IBT 15450</strain>
    </source>
</reference>
<evidence type="ECO:0000256" key="3">
    <source>
        <dbReference type="ARBA" id="ARBA00022989"/>
    </source>
</evidence>
<dbReference type="PANTHER" id="PTHR48022:SF10">
    <property type="entry name" value="MAJOR FACILITATOR SUPERFAMILY (MFS) PROFILE DOMAIN-CONTAINING PROTEIN"/>
    <property type="match status" value="1"/>
</dbReference>
<feature type="transmembrane region" description="Helical" evidence="5">
    <location>
        <begin position="26"/>
        <end position="47"/>
    </location>
</feature>
<evidence type="ECO:0000256" key="2">
    <source>
        <dbReference type="ARBA" id="ARBA00022692"/>
    </source>
</evidence>
<keyword evidence="3 5" id="KW-1133">Transmembrane helix</keyword>
<keyword evidence="2 5" id="KW-0812">Transmembrane</keyword>
<dbReference type="SUPFAM" id="SSF103473">
    <property type="entry name" value="MFS general substrate transporter"/>
    <property type="match status" value="1"/>
</dbReference>
<evidence type="ECO:0000313" key="6">
    <source>
        <dbReference type="EMBL" id="KAJ6057495.1"/>
    </source>
</evidence>
<proteinExistence type="predicted"/>
<dbReference type="Proteomes" id="UP001219568">
    <property type="component" value="Unassembled WGS sequence"/>
</dbReference>
<gene>
    <name evidence="6" type="ORF">N7460_000769</name>
</gene>
<dbReference type="PANTHER" id="PTHR48022">
    <property type="entry name" value="PLASTIDIC GLUCOSE TRANSPORTER 4"/>
    <property type="match status" value="1"/>
</dbReference>
<dbReference type="EMBL" id="JAQJZL010000001">
    <property type="protein sequence ID" value="KAJ6057495.1"/>
    <property type="molecule type" value="Genomic_DNA"/>
</dbReference>
<reference evidence="6" key="2">
    <citation type="submission" date="2023-01" db="EMBL/GenBank/DDBJ databases">
        <authorList>
            <person name="Petersen C."/>
        </authorList>
    </citation>
    <scope>NUCLEOTIDE SEQUENCE</scope>
    <source>
        <strain evidence="6">IBT 15450</strain>
    </source>
</reference>
<name>A0AAD6IN99_PENCN</name>
<feature type="transmembrane region" description="Helical" evidence="5">
    <location>
        <begin position="54"/>
        <end position="78"/>
    </location>
</feature>
<dbReference type="InterPro" id="IPR050360">
    <property type="entry name" value="MFS_Sugar_Transporters"/>
</dbReference>
<comment type="subcellular location">
    <subcellularLocation>
        <location evidence="1">Membrane</location>
        <topology evidence="1">Multi-pass membrane protein</topology>
    </subcellularLocation>
</comment>
<dbReference type="Gene3D" id="1.20.1250.20">
    <property type="entry name" value="MFS general substrate transporter like domains"/>
    <property type="match status" value="1"/>
</dbReference>
<dbReference type="GO" id="GO:0016020">
    <property type="term" value="C:membrane"/>
    <property type="evidence" value="ECO:0007669"/>
    <property type="project" value="UniProtKB-SubCell"/>
</dbReference>
<sequence length="157" mass="17161">MNTCLGFLGVNVGTFAIRYLVGYRSILSVGALGCGLSQLAAAISASIMPSSPNIFVAFMAIFMVFYNGCIATASYIVATEVGARYGYIWAGSNFVALLFILFFMPEMKGRTLKELNEIFAARISSVSMRHARRDSRCERAEGRGRFANALLTEKKNL</sequence>
<protein>
    <recommendedName>
        <fullName evidence="8">Major facilitator superfamily (MFS) profile domain-containing protein</fullName>
    </recommendedName>
</protein>
<evidence type="ECO:0000313" key="7">
    <source>
        <dbReference type="Proteomes" id="UP001219568"/>
    </source>
</evidence>
<dbReference type="InterPro" id="IPR005828">
    <property type="entry name" value="MFS_sugar_transport-like"/>
</dbReference>
<evidence type="ECO:0000256" key="4">
    <source>
        <dbReference type="ARBA" id="ARBA00023136"/>
    </source>
</evidence>
<keyword evidence="4 5" id="KW-0472">Membrane</keyword>
<organism evidence="6 7">
    <name type="scientific">Penicillium canescens</name>
    <dbReference type="NCBI Taxonomy" id="5083"/>
    <lineage>
        <taxon>Eukaryota</taxon>
        <taxon>Fungi</taxon>
        <taxon>Dikarya</taxon>
        <taxon>Ascomycota</taxon>
        <taxon>Pezizomycotina</taxon>
        <taxon>Eurotiomycetes</taxon>
        <taxon>Eurotiomycetidae</taxon>
        <taxon>Eurotiales</taxon>
        <taxon>Aspergillaceae</taxon>
        <taxon>Penicillium</taxon>
    </lineage>
</organism>
<evidence type="ECO:0000256" key="1">
    <source>
        <dbReference type="ARBA" id="ARBA00004141"/>
    </source>
</evidence>
<dbReference type="GO" id="GO:0005351">
    <property type="term" value="F:carbohydrate:proton symporter activity"/>
    <property type="evidence" value="ECO:0007669"/>
    <property type="project" value="TreeGrafter"/>
</dbReference>
<evidence type="ECO:0008006" key="8">
    <source>
        <dbReference type="Google" id="ProtNLM"/>
    </source>
</evidence>
<dbReference type="Pfam" id="PF00083">
    <property type="entry name" value="Sugar_tr"/>
    <property type="match status" value="1"/>
</dbReference>
<dbReference type="AlphaFoldDB" id="A0AAD6IN99"/>
<keyword evidence="7" id="KW-1185">Reference proteome</keyword>
<comment type="caution">
    <text evidence="6">The sequence shown here is derived from an EMBL/GenBank/DDBJ whole genome shotgun (WGS) entry which is preliminary data.</text>
</comment>
<dbReference type="InterPro" id="IPR036259">
    <property type="entry name" value="MFS_trans_sf"/>
</dbReference>
<evidence type="ECO:0000256" key="5">
    <source>
        <dbReference type="SAM" id="Phobius"/>
    </source>
</evidence>
<accession>A0AAD6IN99</accession>